<dbReference type="InterPro" id="IPR008271">
    <property type="entry name" value="Ser/Thr_kinase_AS"/>
</dbReference>
<evidence type="ECO:0000313" key="3">
    <source>
        <dbReference type="EMBL" id="KAF2170232.1"/>
    </source>
</evidence>
<dbReference type="PANTHER" id="PTHR45691">
    <property type="entry name" value="PROTEIN DIAPHANOUS"/>
    <property type="match status" value="1"/>
</dbReference>
<dbReference type="GeneID" id="54558384"/>
<proteinExistence type="predicted"/>
<reference evidence="3" key="1">
    <citation type="journal article" date="2020" name="Stud. Mycol.">
        <title>101 Dothideomycetes genomes: a test case for predicting lifestyles and emergence of pathogens.</title>
        <authorList>
            <person name="Haridas S."/>
            <person name="Albert R."/>
            <person name="Binder M."/>
            <person name="Bloem J."/>
            <person name="Labutti K."/>
            <person name="Salamov A."/>
            <person name="Andreopoulos B."/>
            <person name="Baker S."/>
            <person name="Barry K."/>
            <person name="Bills G."/>
            <person name="Bluhm B."/>
            <person name="Cannon C."/>
            <person name="Castanera R."/>
            <person name="Culley D."/>
            <person name="Daum C."/>
            <person name="Ezra D."/>
            <person name="Gonzalez J."/>
            <person name="Henrissat B."/>
            <person name="Kuo A."/>
            <person name="Liang C."/>
            <person name="Lipzen A."/>
            <person name="Lutzoni F."/>
            <person name="Magnuson J."/>
            <person name="Mondo S."/>
            <person name="Nolan M."/>
            <person name="Ohm R."/>
            <person name="Pangilinan J."/>
            <person name="Park H.-J."/>
            <person name="Ramirez L."/>
            <person name="Alfaro M."/>
            <person name="Sun H."/>
            <person name="Tritt A."/>
            <person name="Yoshinaga Y."/>
            <person name="Zwiers L.-H."/>
            <person name="Turgeon B."/>
            <person name="Goodwin S."/>
            <person name="Spatafora J."/>
            <person name="Crous P."/>
            <person name="Grigoriev I."/>
        </authorList>
    </citation>
    <scope>NUCLEOTIDE SEQUENCE</scope>
    <source>
        <strain evidence="3">ATCC 36951</strain>
    </source>
</reference>
<evidence type="ECO:0000256" key="1">
    <source>
        <dbReference type="SAM" id="MobiDB-lite"/>
    </source>
</evidence>
<dbReference type="SUPFAM" id="SSF56112">
    <property type="entry name" value="Protein kinase-like (PK-like)"/>
    <property type="match status" value="1"/>
</dbReference>
<protein>
    <recommendedName>
        <fullName evidence="2">Protein kinase domain-containing protein</fullName>
    </recommendedName>
</protein>
<feature type="domain" description="Protein kinase" evidence="2">
    <location>
        <begin position="255"/>
        <end position="599"/>
    </location>
</feature>
<sequence>MAEASDEPPPPPPGSPPPPPPPDLPPPPPPPESPPPPPPTPPPPPAPKLFAFGSECFEDGNSAQECIDFVLPAELEELRTSHGKTYQSVVKHYHKFDEFQRIIDKRSSAVETSEVAIQTPGIRRNDQIKELDSQHDNLGHIYKSLENQRVAVEWIRGLFVEKITRPTVLGFQLGSRAKSLKSRIEDAKNRRDRKKLNSHRIRRTMLGRKRLRADGCHPRHSELQKKAAKAAEVIPDLHDGRKNPLDDRNSKLRWFNVHKSIGSGSCGKVSLQLGVDSNNVIRDRVVRKVVTIIPEMRRSPAYFRGNLKVEVHGNGFGEGDVSGNVTGKIWPLEWVTQTLACNATDAQSILPILGGSTFPDDEKSFTIHTAYAPGDNLLDLRNRMKGRLPTPFLLLCFKQLVDSGLILKQGSLLKATARAEWEQIIHQDYKPDNVFLSLPDEEYFPMYPQPQLSDFGLASLTKEHDELNPHYWATGSVGHGYKSPEQFAFEDPQTGTPVDDFEMLCPCNVWGIGTTMLALIHTADKDRYPAALCDLIHNCMNFQPWDRLTLEHLQAEIAKLINEDEYCKKAAAGENPRDRKNEISWKSDGYKTGMALPPR</sequence>
<dbReference type="GO" id="GO:0005884">
    <property type="term" value="C:actin filament"/>
    <property type="evidence" value="ECO:0007669"/>
    <property type="project" value="TreeGrafter"/>
</dbReference>
<dbReference type="SMART" id="SM00220">
    <property type="entry name" value="S_TKc"/>
    <property type="match status" value="1"/>
</dbReference>
<dbReference type="EMBL" id="ML993586">
    <property type="protein sequence ID" value="KAF2170232.1"/>
    <property type="molecule type" value="Genomic_DNA"/>
</dbReference>
<gene>
    <name evidence="3" type="ORF">M409DRAFT_19834</name>
</gene>
<feature type="compositionally biased region" description="Pro residues" evidence="1">
    <location>
        <begin position="7"/>
        <end position="47"/>
    </location>
</feature>
<dbReference type="InterPro" id="IPR000719">
    <property type="entry name" value="Prot_kinase_dom"/>
</dbReference>
<dbReference type="Proteomes" id="UP000799537">
    <property type="component" value="Unassembled WGS sequence"/>
</dbReference>
<dbReference type="PROSITE" id="PS50011">
    <property type="entry name" value="PROTEIN_KINASE_DOM"/>
    <property type="match status" value="1"/>
</dbReference>
<dbReference type="GO" id="GO:0004672">
    <property type="term" value="F:protein kinase activity"/>
    <property type="evidence" value="ECO:0007669"/>
    <property type="project" value="InterPro"/>
</dbReference>
<evidence type="ECO:0000313" key="4">
    <source>
        <dbReference type="Proteomes" id="UP000799537"/>
    </source>
</evidence>
<evidence type="ECO:0000259" key="2">
    <source>
        <dbReference type="PROSITE" id="PS50011"/>
    </source>
</evidence>
<dbReference type="RefSeq" id="XP_033671121.1">
    <property type="nucleotide sequence ID" value="XM_033805112.1"/>
</dbReference>
<dbReference type="GO" id="GO:0030041">
    <property type="term" value="P:actin filament polymerization"/>
    <property type="evidence" value="ECO:0007669"/>
    <property type="project" value="TreeGrafter"/>
</dbReference>
<organism evidence="3 4">
    <name type="scientific">Zasmidium cellare ATCC 36951</name>
    <dbReference type="NCBI Taxonomy" id="1080233"/>
    <lineage>
        <taxon>Eukaryota</taxon>
        <taxon>Fungi</taxon>
        <taxon>Dikarya</taxon>
        <taxon>Ascomycota</taxon>
        <taxon>Pezizomycotina</taxon>
        <taxon>Dothideomycetes</taxon>
        <taxon>Dothideomycetidae</taxon>
        <taxon>Mycosphaerellales</taxon>
        <taxon>Mycosphaerellaceae</taxon>
        <taxon>Zasmidium</taxon>
    </lineage>
</organism>
<feature type="region of interest" description="Disordered" evidence="1">
    <location>
        <begin position="1"/>
        <end position="49"/>
    </location>
</feature>
<dbReference type="PANTHER" id="PTHR45691:SF6">
    <property type="entry name" value="PROTEIN DIAPHANOUS"/>
    <property type="match status" value="1"/>
</dbReference>
<feature type="compositionally biased region" description="Basic and acidic residues" evidence="1">
    <location>
        <begin position="575"/>
        <end position="589"/>
    </location>
</feature>
<feature type="region of interest" description="Disordered" evidence="1">
    <location>
        <begin position="571"/>
        <end position="599"/>
    </location>
</feature>
<dbReference type="InterPro" id="IPR011009">
    <property type="entry name" value="Kinase-like_dom_sf"/>
</dbReference>
<dbReference type="InterPro" id="IPR051412">
    <property type="entry name" value="Formin_Homology_Diaphanous_sf"/>
</dbReference>
<dbReference type="PROSITE" id="PS00108">
    <property type="entry name" value="PROTEIN_KINASE_ST"/>
    <property type="match status" value="1"/>
</dbReference>
<name>A0A6A6CWN3_ZASCE</name>
<dbReference type="Gene3D" id="1.10.510.10">
    <property type="entry name" value="Transferase(Phosphotransferase) domain 1"/>
    <property type="match status" value="1"/>
</dbReference>
<dbReference type="OrthoDB" id="310217at2759"/>
<accession>A0A6A6CWN3</accession>
<dbReference type="GO" id="GO:0005524">
    <property type="term" value="F:ATP binding"/>
    <property type="evidence" value="ECO:0007669"/>
    <property type="project" value="InterPro"/>
</dbReference>
<dbReference type="SUPFAM" id="SSF101447">
    <property type="entry name" value="Formin homology 2 domain (FH2 domain)"/>
    <property type="match status" value="1"/>
</dbReference>
<dbReference type="AlphaFoldDB" id="A0A6A6CWN3"/>
<keyword evidence="4" id="KW-1185">Reference proteome</keyword>